<dbReference type="Proteomes" id="UP000243528">
    <property type="component" value="Unassembled WGS sequence"/>
</dbReference>
<dbReference type="InterPro" id="IPR020846">
    <property type="entry name" value="MFS_dom"/>
</dbReference>
<sequence length="395" mass="38654">MTDTAQARSLSVRVVLTVGIGLVVPSLPAFLIGATAAQVRDDLGVSEVVLGAAVAVLYIAGAAAAPFTGILADRRGARTSIALGSMVSAGAMTGIALFAERWGGLMILMACAGVGIALVDPGLTRLVAGSVPAGRRGMVFGIKEASIPLATMVAGFAVPTIAVTVGWRWVFAVGLVPFAAVMLLLATAGPSPRDAAPAAAVGSGPQHSPGRTATLALALGAALASMAATGISVFLTDSAVSAGLSQSYGGFLLGVASVVGVVVRIASGMLADRRPEAATALMPWMLVAGSVTMLLGATGTAVLLEVGAVGAIAGGWGWTALFFLTLVRADPLRPGAVAGIGLSGLAIGNALGPIVFGALAQSVSYSAAWVLAAAAAASAAGAMYAGGRLLAVPSS</sequence>
<feature type="transmembrane region" description="Helical" evidence="7">
    <location>
        <begin position="105"/>
        <end position="124"/>
    </location>
</feature>
<gene>
    <name evidence="9" type="ORF">CLV30_1145</name>
</gene>
<feature type="transmembrane region" description="Helical" evidence="7">
    <location>
        <begin position="215"/>
        <end position="235"/>
    </location>
</feature>
<evidence type="ECO:0000313" key="9">
    <source>
        <dbReference type="EMBL" id="PSL01275.1"/>
    </source>
</evidence>
<evidence type="ECO:0000256" key="5">
    <source>
        <dbReference type="ARBA" id="ARBA00022989"/>
    </source>
</evidence>
<evidence type="ECO:0000256" key="3">
    <source>
        <dbReference type="ARBA" id="ARBA00022475"/>
    </source>
</evidence>
<keyword evidence="2" id="KW-0813">Transport</keyword>
<dbReference type="InterPro" id="IPR050171">
    <property type="entry name" value="MFS_Transporters"/>
</dbReference>
<dbReference type="PRINTS" id="PR01035">
    <property type="entry name" value="TCRTETA"/>
</dbReference>
<feature type="transmembrane region" description="Helical" evidence="7">
    <location>
        <begin position="48"/>
        <end position="72"/>
    </location>
</feature>
<dbReference type="Pfam" id="PF07690">
    <property type="entry name" value="MFS_1"/>
    <property type="match status" value="1"/>
</dbReference>
<feature type="transmembrane region" description="Helical" evidence="7">
    <location>
        <begin position="169"/>
        <end position="188"/>
    </location>
</feature>
<keyword evidence="6 7" id="KW-0472">Membrane</keyword>
<dbReference type="EMBL" id="PYGE01000014">
    <property type="protein sequence ID" value="PSL01275.1"/>
    <property type="molecule type" value="Genomic_DNA"/>
</dbReference>
<evidence type="ECO:0000313" key="10">
    <source>
        <dbReference type="Proteomes" id="UP000243528"/>
    </source>
</evidence>
<evidence type="ECO:0000256" key="7">
    <source>
        <dbReference type="SAM" id="Phobius"/>
    </source>
</evidence>
<evidence type="ECO:0000259" key="8">
    <source>
        <dbReference type="PROSITE" id="PS50850"/>
    </source>
</evidence>
<dbReference type="RefSeq" id="WP_165358484.1">
    <property type="nucleotide sequence ID" value="NZ_ML142899.1"/>
</dbReference>
<comment type="caution">
    <text evidence="9">The sequence shown here is derived from an EMBL/GenBank/DDBJ whole genome shotgun (WGS) entry which is preliminary data.</text>
</comment>
<dbReference type="GO" id="GO:0005886">
    <property type="term" value="C:plasma membrane"/>
    <property type="evidence" value="ECO:0007669"/>
    <property type="project" value="UniProtKB-SubCell"/>
</dbReference>
<comment type="subcellular location">
    <subcellularLocation>
        <location evidence="1">Cell membrane</location>
        <topology evidence="1">Multi-pass membrane protein</topology>
    </subcellularLocation>
</comment>
<evidence type="ECO:0000256" key="1">
    <source>
        <dbReference type="ARBA" id="ARBA00004651"/>
    </source>
</evidence>
<organism evidence="9 10">
    <name type="scientific">Haloactinopolyspora alba</name>
    <dbReference type="NCBI Taxonomy" id="648780"/>
    <lineage>
        <taxon>Bacteria</taxon>
        <taxon>Bacillati</taxon>
        <taxon>Actinomycetota</taxon>
        <taxon>Actinomycetes</taxon>
        <taxon>Jiangellales</taxon>
        <taxon>Jiangellaceae</taxon>
        <taxon>Haloactinopolyspora</taxon>
    </lineage>
</organism>
<dbReference type="SUPFAM" id="SSF103473">
    <property type="entry name" value="MFS general substrate transporter"/>
    <property type="match status" value="1"/>
</dbReference>
<dbReference type="InterPro" id="IPR036259">
    <property type="entry name" value="MFS_trans_sf"/>
</dbReference>
<evidence type="ECO:0000256" key="2">
    <source>
        <dbReference type="ARBA" id="ARBA00022448"/>
    </source>
</evidence>
<feature type="transmembrane region" description="Helical" evidence="7">
    <location>
        <begin position="302"/>
        <end position="324"/>
    </location>
</feature>
<evidence type="ECO:0000256" key="6">
    <source>
        <dbReference type="ARBA" id="ARBA00023136"/>
    </source>
</evidence>
<dbReference type="PROSITE" id="PS50850">
    <property type="entry name" value="MFS"/>
    <property type="match status" value="1"/>
</dbReference>
<feature type="transmembrane region" description="Helical" evidence="7">
    <location>
        <begin position="336"/>
        <end position="360"/>
    </location>
</feature>
<dbReference type="AlphaFoldDB" id="A0A2P8DVP5"/>
<dbReference type="PANTHER" id="PTHR23517:SF3">
    <property type="entry name" value="INTEGRAL MEMBRANE TRANSPORT PROTEIN"/>
    <property type="match status" value="1"/>
</dbReference>
<keyword evidence="10" id="KW-1185">Reference proteome</keyword>
<keyword evidence="4 7" id="KW-0812">Transmembrane</keyword>
<feature type="transmembrane region" description="Helical" evidence="7">
    <location>
        <begin position="247"/>
        <end position="266"/>
    </location>
</feature>
<reference evidence="9 10" key="1">
    <citation type="submission" date="2018-03" db="EMBL/GenBank/DDBJ databases">
        <title>Genomic Encyclopedia of Archaeal and Bacterial Type Strains, Phase II (KMG-II): from individual species to whole genera.</title>
        <authorList>
            <person name="Goeker M."/>
        </authorList>
    </citation>
    <scope>NUCLEOTIDE SEQUENCE [LARGE SCALE GENOMIC DNA]</scope>
    <source>
        <strain evidence="9 10">DSM 45211</strain>
    </source>
</reference>
<keyword evidence="5 7" id="KW-1133">Transmembrane helix</keyword>
<proteinExistence type="predicted"/>
<name>A0A2P8DVP5_9ACTN</name>
<feature type="transmembrane region" description="Helical" evidence="7">
    <location>
        <begin position="278"/>
        <end position="296"/>
    </location>
</feature>
<dbReference type="InterPro" id="IPR011701">
    <property type="entry name" value="MFS"/>
</dbReference>
<protein>
    <submittedName>
        <fullName evidence="9">Putative MFS family arabinose efflux permease</fullName>
    </submittedName>
</protein>
<evidence type="ECO:0000256" key="4">
    <source>
        <dbReference type="ARBA" id="ARBA00022692"/>
    </source>
</evidence>
<feature type="transmembrane region" description="Helical" evidence="7">
    <location>
        <begin position="12"/>
        <end position="36"/>
    </location>
</feature>
<dbReference type="PANTHER" id="PTHR23517">
    <property type="entry name" value="RESISTANCE PROTEIN MDTM, PUTATIVE-RELATED-RELATED"/>
    <property type="match status" value="1"/>
</dbReference>
<dbReference type="InterPro" id="IPR001958">
    <property type="entry name" value="Tet-R_TetA/multi-R_MdtG-like"/>
</dbReference>
<dbReference type="Gene3D" id="1.20.1250.20">
    <property type="entry name" value="MFS general substrate transporter like domains"/>
    <property type="match status" value="2"/>
</dbReference>
<accession>A0A2P8DVP5</accession>
<dbReference type="GO" id="GO:0022857">
    <property type="term" value="F:transmembrane transporter activity"/>
    <property type="evidence" value="ECO:0007669"/>
    <property type="project" value="InterPro"/>
</dbReference>
<keyword evidence="3" id="KW-1003">Cell membrane</keyword>
<feature type="transmembrane region" description="Helical" evidence="7">
    <location>
        <begin position="366"/>
        <end position="385"/>
    </location>
</feature>
<feature type="domain" description="Major facilitator superfamily (MFS) profile" evidence="8">
    <location>
        <begin position="14"/>
        <end position="390"/>
    </location>
</feature>
<feature type="transmembrane region" description="Helical" evidence="7">
    <location>
        <begin position="145"/>
        <end position="163"/>
    </location>
</feature>